<reference evidence="2" key="1">
    <citation type="submission" date="2017-07" db="EMBL/GenBank/DDBJ databases">
        <title>Taro Niue Genome Assembly and Annotation.</title>
        <authorList>
            <person name="Atibalentja N."/>
            <person name="Keating K."/>
            <person name="Fields C.J."/>
        </authorList>
    </citation>
    <scope>NUCLEOTIDE SEQUENCE</scope>
    <source>
        <strain evidence="2">Niue_2</strain>
        <tissue evidence="2">Leaf</tissue>
    </source>
</reference>
<protein>
    <submittedName>
        <fullName evidence="2">Uncharacterized protein</fullName>
    </submittedName>
</protein>
<proteinExistence type="predicted"/>
<dbReference type="OrthoDB" id="1937476at2759"/>
<name>A0A843U1F9_COLES</name>
<dbReference type="EMBL" id="NMUH01000200">
    <property type="protein sequence ID" value="MQL74299.1"/>
    <property type="molecule type" value="Genomic_DNA"/>
</dbReference>
<comment type="caution">
    <text evidence="2">The sequence shown here is derived from an EMBL/GenBank/DDBJ whole genome shotgun (WGS) entry which is preliminary data.</text>
</comment>
<evidence type="ECO:0000256" key="1">
    <source>
        <dbReference type="SAM" id="MobiDB-lite"/>
    </source>
</evidence>
<keyword evidence="3" id="KW-1185">Reference proteome</keyword>
<evidence type="ECO:0000313" key="2">
    <source>
        <dbReference type="EMBL" id="MQL74299.1"/>
    </source>
</evidence>
<sequence>MGRIFLPITLGTAPKNVTKIVDFLVIKNMSGYNAILDRGLIGQIKAVPSSLHQKMKFLTPSEIREVLGCQRESRRCYVLSLRDKQPLAAPVPVPPPTDQPSTSRGTPAKDLLPFSGRLEDEKKVYIQQLPHKENGAVEDDATKNAIGVSDALSASSRPLRLPRHQVRFPFSLLFLGGNHIHISILLELVCVLCVEGKHNPCDYTYKLANPSGEAIPRTWH</sequence>
<feature type="non-terminal residue" evidence="2">
    <location>
        <position position="1"/>
    </location>
</feature>
<dbReference type="Proteomes" id="UP000652761">
    <property type="component" value="Unassembled WGS sequence"/>
</dbReference>
<feature type="compositionally biased region" description="Pro residues" evidence="1">
    <location>
        <begin position="89"/>
        <end position="98"/>
    </location>
</feature>
<evidence type="ECO:0000313" key="3">
    <source>
        <dbReference type="Proteomes" id="UP000652761"/>
    </source>
</evidence>
<dbReference type="AlphaFoldDB" id="A0A843U1F9"/>
<feature type="region of interest" description="Disordered" evidence="1">
    <location>
        <begin position="88"/>
        <end position="109"/>
    </location>
</feature>
<gene>
    <name evidence="2" type="ORF">Taro_006659</name>
</gene>
<dbReference type="PANTHER" id="PTHR33240">
    <property type="entry name" value="OS08G0508500 PROTEIN"/>
    <property type="match status" value="1"/>
</dbReference>
<accession>A0A843U1F9</accession>
<organism evidence="2 3">
    <name type="scientific">Colocasia esculenta</name>
    <name type="common">Wild taro</name>
    <name type="synonym">Arum esculentum</name>
    <dbReference type="NCBI Taxonomy" id="4460"/>
    <lineage>
        <taxon>Eukaryota</taxon>
        <taxon>Viridiplantae</taxon>
        <taxon>Streptophyta</taxon>
        <taxon>Embryophyta</taxon>
        <taxon>Tracheophyta</taxon>
        <taxon>Spermatophyta</taxon>
        <taxon>Magnoliopsida</taxon>
        <taxon>Liliopsida</taxon>
        <taxon>Araceae</taxon>
        <taxon>Aroideae</taxon>
        <taxon>Colocasieae</taxon>
        <taxon>Colocasia</taxon>
    </lineage>
</organism>
<dbReference type="PANTHER" id="PTHR33240:SF15">
    <property type="entry name" value="GAG-PRO-LIKE PROTEIN"/>
    <property type="match status" value="1"/>
</dbReference>